<organism evidence="3 4">
    <name type="scientific">Paenibacillus nanensis</name>
    <dbReference type="NCBI Taxonomy" id="393251"/>
    <lineage>
        <taxon>Bacteria</taxon>
        <taxon>Bacillati</taxon>
        <taxon>Bacillota</taxon>
        <taxon>Bacilli</taxon>
        <taxon>Bacillales</taxon>
        <taxon>Paenibacillaceae</taxon>
        <taxon>Paenibacillus</taxon>
    </lineage>
</organism>
<dbReference type="InterPro" id="IPR011050">
    <property type="entry name" value="Pectin_lyase_fold/virulence"/>
</dbReference>
<dbReference type="EMBL" id="QXQA01000006">
    <property type="protein sequence ID" value="RIX52628.1"/>
    <property type="molecule type" value="Genomic_DNA"/>
</dbReference>
<accession>A0A3A1UVR7</accession>
<dbReference type="Gene3D" id="2.160.20.10">
    <property type="entry name" value="Single-stranded right-handed beta-helix, Pectin lyase-like"/>
    <property type="match status" value="2"/>
</dbReference>
<evidence type="ECO:0000313" key="3">
    <source>
        <dbReference type="EMBL" id="RIX52628.1"/>
    </source>
</evidence>
<dbReference type="InterPro" id="IPR039448">
    <property type="entry name" value="Beta_helix"/>
</dbReference>
<keyword evidence="4" id="KW-1185">Reference proteome</keyword>
<dbReference type="SUPFAM" id="SSF51126">
    <property type="entry name" value="Pectin lyase-like"/>
    <property type="match status" value="2"/>
</dbReference>
<keyword evidence="1" id="KW-1133">Transmembrane helix</keyword>
<dbReference type="AlphaFoldDB" id="A0A3A1UVR7"/>
<dbReference type="SMART" id="SM00710">
    <property type="entry name" value="PbH1"/>
    <property type="match status" value="9"/>
</dbReference>
<name>A0A3A1UVR7_9BACL</name>
<dbReference type="OrthoDB" id="2488735at2"/>
<comment type="caution">
    <text evidence="3">The sequence shown here is derived from an EMBL/GenBank/DDBJ whole genome shotgun (WGS) entry which is preliminary data.</text>
</comment>
<evidence type="ECO:0000259" key="2">
    <source>
        <dbReference type="Pfam" id="PF13229"/>
    </source>
</evidence>
<reference evidence="3 4" key="1">
    <citation type="submission" date="2018-09" db="EMBL/GenBank/DDBJ databases">
        <title>Paenibacillus aracenensis nov. sp. isolated from a cave in southern Spain.</title>
        <authorList>
            <person name="Jurado V."/>
            <person name="Gutierrez-Patricio S."/>
            <person name="Gonzalez-Pimentel J.L."/>
            <person name="Miller A.Z."/>
            <person name="Laiz L."/>
            <person name="Saiz-Jimenez C."/>
        </authorList>
    </citation>
    <scope>NUCLEOTIDE SEQUENCE [LARGE SCALE GENOMIC DNA]</scope>
    <source>
        <strain evidence="3 4">DSM 22867</strain>
    </source>
</reference>
<sequence length="788" mass="85832">MSYSRHYAHERDFIRSNIACIAAVNDQISLGTIISYMRRITIAVKWIIWTLMIGIQLSILQLPLRLATEAGASLQPEKTAYTESNILPGQGTHTIGKTLPTGADLNRYQLTPHVIDLNKWGIRNDGTDPVRTTKGINEALLWAHKNGITAVTLPAGTYLIDKDSRINMVGNMLFDLPSTAILQKEPNGKEYYHLLYIGPDADHVTIRGGVYKGDRDKHDYSKKDHAGSFGTHESGYGIAIEGADFVTIDGVTSTHFTGDGLLVGGFGTSLHGIYADHFESGTFNDKGIPAADKQKIRTAKPLLLDNKILDKRRVFELSNPINLPEVFDIYFYDHKNKFLKKLAGVKVREEISIPYGAAAFHLVFAKSNAAGAHIQTWSRVLSTNVLVQNSEFAYNRRQGITVGGAEHVLIQKNELHHMQGTAPQSGIDVEGGFHLNGFYNKDIIISDNSFHNNAAYDVILYDGENAVVQNNRMASKGKIGLAISKPFSGALVKNNFFDGSTINVYRDATFINNRLEGTRTSFSGTNIRIDGMKLVDSVLHIDAIEPFGVQASNVTIHSVNKSLEAGLSLTGKRVRLDNITISGESKLRTVTGGIEPGSIINNLKVTDYNSTYGLSLPPAIYNNCEFAGAEGGASGAIGVSNAGAYTFNNCVFTFSSTAFNGLVANNPELNLTIKKSRFELLGHTTAIHVQSAANVLLEDNAIVAHKLKNEQIDIIRLNEIGKANEKNDILKAAIRRNTIATNRPAIGISTINAGVGAPSYTVERNTLVNAKLALKENDAQNGNITVNE</sequence>
<keyword evidence="1" id="KW-0472">Membrane</keyword>
<dbReference type="Pfam" id="PF13229">
    <property type="entry name" value="Beta_helix"/>
    <property type="match status" value="1"/>
</dbReference>
<keyword evidence="1" id="KW-0812">Transmembrane</keyword>
<dbReference type="InterPro" id="IPR012334">
    <property type="entry name" value="Pectin_lyas_fold"/>
</dbReference>
<gene>
    <name evidence="3" type="ORF">D3P08_11440</name>
</gene>
<feature type="transmembrane region" description="Helical" evidence="1">
    <location>
        <begin position="46"/>
        <end position="64"/>
    </location>
</feature>
<proteinExistence type="predicted"/>
<dbReference type="Proteomes" id="UP000266482">
    <property type="component" value="Unassembled WGS sequence"/>
</dbReference>
<feature type="domain" description="Right handed beta helix" evidence="2">
    <location>
        <begin position="383"/>
        <end position="519"/>
    </location>
</feature>
<evidence type="ECO:0000313" key="4">
    <source>
        <dbReference type="Proteomes" id="UP000266482"/>
    </source>
</evidence>
<dbReference type="InterPro" id="IPR006626">
    <property type="entry name" value="PbH1"/>
</dbReference>
<protein>
    <submittedName>
        <fullName evidence="3">Right-handed parallel beta-helix repeat-containing protein</fullName>
    </submittedName>
</protein>
<evidence type="ECO:0000256" key="1">
    <source>
        <dbReference type="SAM" id="Phobius"/>
    </source>
</evidence>